<dbReference type="Gene3D" id="1.20.120.450">
    <property type="entry name" value="dinb family like domain"/>
    <property type="match status" value="1"/>
</dbReference>
<dbReference type="KEGG" id="brv:CFK39_08945"/>
<dbReference type="Pfam" id="PF11716">
    <property type="entry name" value="MDMPI_N"/>
    <property type="match status" value="1"/>
</dbReference>
<evidence type="ECO:0000313" key="3">
    <source>
        <dbReference type="EMBL" id="ASK65932.1"/>
    </source>
</evidence>
<feature type="region of interest" description="Disordered" evidence="1">
    <location>
        <begin position="213"/>
        <end position="240"/>
    </location>
</feature>
<proteinExistence type="predicted"/>
<dbReference type="GO" id="GO:0046872">
    <property type="term" value="F:metal ion binding"/>
    <property type="evidence" value="ECO:0007669"/>
    <property type="project" value="InterPro"/>
</dbReference>
<dbReference type="RefSeq" id="WP_089065173.1">
    <property type="nucleotide sequence ID" value="NZ_CP022316.1"/>
</dbReference>
<name>A0A220UDE7_9MICO</name>
<reference evidence="4" key="1">
    <citation type="submission" date="2017-07" db="EMBL/GenBank/DDBJ databases">
        <title>Brachybacterium sp. VR2415.</title>
        <authorList>
            <person name="Tak E.J."/>
            <person name="Bae J.-W."/>
        </authorList>
    </citation>
    <scope>NUCLEOTIDE SEQUENCE [LARGE SCALE GENOMIC DNA]</scope>
    <source>
        <strain evidence="4">VR2415</strain>
    </source>
</reference>
<dbReference type="SUPFAM" id="SSF109854">
    <property type="entry name" value="DinB/YfiT-like putative metalloenzymes"/>
    <property type="match status" value="1"/>
</dbReference>
<feature type="domain" description="Mycothiol-dependent maleylpyruvate isomerase metal-binding" evidence="2">
    <location>
        <begin position="6"/>
        <end position="149"/>
    </location>
</feature>
<dbReference type="InterPro" id="IPR034660">
    <property type="entry name" value="DinB/YfiT-like"/>
</dbReference>
<dbReference type="EMBL" id="CP022316">
    <property type="protein sequence ID" value="ASK65932.1"/>
    <property type="molecule type" value="Genomic_DNA"/>
</dbReference>
<sequence>MDLFTLSWTALRTAAAGLPDSALTRPSGCRGWLVRDLLCHVVFDAQDVLITLSTPAETTPSADALSFWTPRPAPPEGSDPLGGLTVRLAAAYEDPALLRQHLENVGAAAGRAALLAHPDLPVSTRDMTLTVRDYLSAHVLEWTLHHLDLVAHLGDGEEATVDPPVGGPRADDPPAAGPPAEGLAAARDMVERRLRLRLPVAWTDADALRVATGRRPATPAERAELDALGPRGQMLPLSFG</sequence>
<keyword evidence="4" id="KW-1185">Reference proteome</keyword>
<dbReference type="OrthoDB" id="3781681at2"/>
<dbReference type="InterPro" id="IPR024344">
    <property type="entry name" value="MDMPI_metal-binding"/>
</dbReference>
<evidence type="ECO:0000313" key="4">
    <source>
        <dbReference type="Proteomes" id="UP000198398"/>
    </source>
</evidence>
<dbReference type="Proteomes" id="UP000198398">
    <property type="component" value="Chromosome"/>
</dbReference>
<protein>
    <submittedName>
        <fullName evidence="3">Thioesterase</fullName>
    </submittedName>
</protein>
<gene>
    <name evidence="3" type="ORF">CFK39_08945</name>
</gene>
<dbReference type="AlphaFoldDB" id="A0A220UDE7"/>
<evidence type="ECO:0000256" key="1">
    <source>
        <dbReference type="SAM" id="MobiDB-lite"/>
    </source>
</evidence>
<evidence type="ECO:0000259" key="2">
    <source>
        <dbReference type="Pfam" id="PF11716"/>
    </source>
</evidence>
<feature type="region of interest" description="Disordered" evidence="1">
    <location>
        <begin position="158"/>
        <end position="182"/>
    </location>
</feature>
<organism evidence="3 4">
    <name type="scientific">Brachybacterium avium</name>
    <dbReference type="NCBI Taxonomy" id="2017485"/>
    <lineage>
        <taxon>Bacteria</taxon>
        <taxon>Bacillati</taxon>
        <taxon>Actinomycetota</taxon>
        <taxon>Actinomycetes</taxon>
        <taxon>Micrococcales</taxon>
        <taxon>Dermabacteraceae</taxon>
        <taxon>Brachybacterium</taxon>
    </lineage>
</organism>
<accession>A0A220UDE7</accession>